<organism evidence="16 17">
    <name type="scientific">Paenibacillus eucommiae</name>
    <dbReference type="NCBI Taxonomy" id="1355755"/>
    <lineage>
        <taxon>Bacteria</taxon>
        <taxon>Bacillati</taxon>
        <taxon>Bacillota</taxon>
        <taxon>Bacilli</taxon>
        <taxon>Bacillales</taxon>
        <taxon>Paenibacillaceae</taxon>
        <taxon>Paenibacillus</taxon>
    </lineage>
</organism>
<dbReference type="InterPro" id="IPR003594">
    <property type="entry name" value="HATPase_dom"/>
</dbReference>
<dbReference type="InterPro" id="IPR050351">
    <property type="entry name" value="BphY/WalK/GraS-like"/>
</dbReference>
<dbReference type="Gene3D" id="3.30.565.10">
    <property type="entry name" value="Histidine kinase-like ATPase, C-terminal domain"/>
    <property type="match status" value="1"/>
</dbReference>
<keyword evidence="11 14" id="KW-1133">Transmembrane helix</keyword>
<keyword evidence="7 14" id="KW-0812">Transmembrane</keyword>
<dbReference type="EMBL" id="JAGGLB010000054">
    <property type="protein sequence ID" value="MBP1996658.1"/>
    <property type="molecule type" value="Genomic_DNA"/>
</dbReference>
<evidence type="ECO:0000256" key="5">
    <source>
        <dbReference type="ARBA" id="ARBA00022553"/>
    </source>
</evidence>
<evidence type="ECO:0000313" key="17">
    <source>
        <dbReference type="Proteomes" id="UP001519287"/>
    </source>
</evidence>
<evidence type="ECO:0000313" key="16">
    <source>
        <dbReference type="EMBL" id="MBP1996658.1"/>
    </source>
</evidence>
<evidence type="ECO:0000256" key="2">
    <source>
        <dbReference type="ARBA" id="ARBA00004651"/>
    </source>
</evidence>
<dbReference type="SMART" id="SM00387">
    <property type="entry name" value="HATPase_c"/>
    <property type="match status" value="1"/>
</dbReference>
<keyword evidence="12" id="KW-0902">Two-component regulatory system</keyword>
<evidence type="ECO:0000259" key="15">
    <source>
        <dbReference type="PROSITE" id="PS50109"/>
    </source>
</evidence>
<dbReference type="PANTHER" id="PTHR45453:SF2">
    <property type="entry name" value="HISTIDINE KINASE"/>
    <property type="match status" value="1"/>
</dbReference>
<keyword evidence="17" id="KW-1185">Reference proteome</keyword>
<evidence type="ECO:0000256" key="8">
    <source>
        <dbReference type="ARBA" id="ARBA00022741"/>
    </source>
</evidence>
<feature type="transmembrane region" description="Helical" evidence="14">
    <location>
        <begin position="27"/>
        <end position="48"/>
    </location>
</feature>
<dbReference type="EC" id="2.7.13.3" evidence="3"/>
<comment type="catalytic activity">
    <reaction evidence="1">
        <text>ATP + protein L-histidine = ADP + protein N-phospho-L-histidine.</text>
        <dbReference type="EC" id="2.7.13.3"/>
    </reaction>
</comment>
<keyword evidence="4" id="KW-1003">Cell membrane</keyword>
<keyword evidence="5" id="KW-0597">Phosphoprotein</keyword>
<evidence type="ECO:0000256" key="11">
    <source>
        <dbReference type="ARBA" id="ARBA00022989"/>
    </source>
</evidence>
<dbReference type="InterPro" id="IPR003661">
    <property type="entry name" value="HisK_dim/P_dom"/>
</dbReference>
<keyword evidence="9 16" id="KW-0418">Kinase</keyword>
<feature type="domain" description="Histidine kinase" evidence="15">
    <location>
        <begin position="148"/>
        <end position="363"/>
    </location>
</feature>
<keyword evidence="13 14" id="KW-0472">Membrane</keyword>
<dbReference type="PANTHER" id="PTHR45453">
    <property type="entry name" value="PHOSPHATE REGULON SENSOR PROTEIN PHOR"/>
    <property type="match status" value="1"/>
</dbReference>
<accession>A0ABS4J9X3</accession>
<evidence type="ECO:0000256" key="10">
    <source>
        <dbReference type="ARBA" id="ARBA00022840"/>
    </source>
</evidence>
<evidence type="ECO:0000256" key="14">
    <source>
        <dbReference type="SAM" id="Phobius"/>
    </source>
</evidence>
<evidence type="ECO:0000256" key="7">
    <source>
        <dbReference type="ARBA" id="ARBA00022692"/>
    </source>
</evidence>
<dbReference type="PRINTS" id="PR00344">
    <property type="entry name" value="BCTRLSENSOR"/>
</dbReference>
<keyword evidence="10" id="KW-0067">ATP-binding</keyword>
<evidence type="ECO:0000256" key="6">
    <source>
        <dbReference type="ARBA" id="ARBA00022679"/>
    </source>
</evidence>
<evidence type="ECO:0000256" key="1">
    <source>
        <dbReference type="ARBA" id="ARBA00000085"/>
    </source>
</evidence>
<dbReference type="InterPro" id="IPR036890">
    <property type="entry name" value="HATPase_C_sf"/>
</dbReference>
<gene>
    <name evidence="16" type="ORF">J2Z66_008306</name>
</gene>
<keyword evidence="6" id="KW-0808">Transferase</keyword>
<dbReference type="Pfam" id="PF02518">
    <property type="entry name" value="HATPase_c"/>
    <property type="match status" value="1"/>
</dbReference>
<dbReference type="GO" id="GO:0016301">
    <property type="term" value="F:kinase activity"/>
    <property type="evidence" value="ECO:0007669"/>
    <property type="project" value="UniProtKB-KW"/>
</dbReference>
<dbReference type="RefSeq" id="WP_209979315.1">
    <property type="nucleotide sequence ID" value="NZ_JAGGLB010000054.1"/>
</dbReference>
<evidence type="ECO:0000256" key="13">
    <source>
        <dbReference type="ARBA" id="ARBA00023136"/>
    </source>
</evidence>
<comment type="caution">
    <text evidence="16">The sequence shown here is derived from an EMBL/GenBank/DDBJ whole genome shotgun (WGS) entry which is preliminary data.</text>
</comment>
<comment type="subcellular location">
    <subcellularLocation>
        <location evidence="2">Cell membrane</location>
        <topology evidence="2">Multi-pass membrane protein</topology>
    </subcellularLocation>
</comment>
<sequence length="368" mass="41851">MKPMKPMGTMKLKKSVFLFGHFVRDRIMYLLSFLVCSICIVTIAVLGISSQTGSYRESSIAYLFILTIIFALAPLVIDYLRQAAFHRSIEALIDSKEHAMDAFVGLAPGITRDQQLLTQAMAIQYAKYMELLEQYRGLEERRQIFTTQWVHQMKTPVSVIDLLTQEETVPSKEDPQKKLSSIREENERIAHNLEMVLYEARLGQFEHDLHLGRVHLNKLLRTVINGYKTSLIRAHIYPSLTGDEAEVETDEKWMIFVVNQVVSNAIKYSKLREGTKRLHIQVTQGPVETRLTLADEGIGIPEQDLLRVFDPFFTGENGRKTKESTGMGLFLANEVCQRLGHELSIESTEGSGTKVTICFTGKSIFQMN</sequence>
<reference evidence="16 17" key="1">
    <citation type="submission" date="2021-03" db="EMBL/GenBank/DDBJ databases">
        <title>Genomic Encyclopedia of Type Strains, Phase IV (KMG-IV): sequencing the most valuable type-strain genomes for metagenomic binning, comparative biology and taxonomic classification.</title>
        <authorList>
            <person name="Goeker M."/>
        </authorList>
    </citation>
    <scope>NUCLEOTIDE SEQUENCE [LARGE SCALE GENOMIC DNA]</scope>
    <source>
        <strain evidence="16 17">DSM 26048</strain>
    </source>
</reference>
<feature type="transmembrane region" description="Helical" evidence="14">
    <location>
        <begin position="60"/>
        <end position="80"/>
    </location>
</feature>
<dbReference type="SUPFAM" id="SSF55874">
    <property type="entry name" value="ATPase domain of HSP90 chaperone/DNA topoisomerase II/histidine kinase"/>
    <property type="match status" value="1"/>
</dbReference>
<dbReference type="Proteomes" id="UP001519287">
    <property type="component" value="Unassembled WGS sequence"/>
</dbReference>
<name>A0ABS4J9X3_9BACL</name>
<dbReference type="InterPro" id="IPR004358">
    <property type="entry name" value="Sig_transdc_His_kin-like_C"/>
</dbReference>
<protein>
    <recommendedName>
        <fullName evidence="3">histidine kinase</fullName>
        <ecNumber evidence="3">2.7.13.3</ecNumber>
    </recommendedName>
</protein>
<proteinExistence type="predicted"/>
<evidence type="ECO:0000256" key="12">
    <source>
        <dbReference type="ARBA" id="ARBA00023012"/>
    </source>
</evidence>
<evidence type="ECO:0000256" key="4">
    <source>
        <dbReference type="ARBA" id="ARBA00022475"/>
    </source>
</evidence>
<keyword evidence="8" id="KW-0547">Nucleotide-binding</keyword>
<dbReference type="InterPro" id="IPR005467">
    <property type="entry name" value="His_kinase_dom"/>
</dbReference>
<evidence type="ECO:0000256" key="9">
    <source>
        <dbReference type="ARBA" id="ARBA00022777"/>
    </source>
</evidence>
<dbReference type="CDD" id="cd00082">
    <property type="entry name" value="HisKA"/>
    <property type="match status" value="1"/>
</dbReference>
<evidence type="ECO:0000256" key="3">
    <source>
        <dbReference type="ARBA" id="ARBA00012438"/>
    </source>
</evidence>
<dbReference type="PROSITE" id="PS50109">
    <property type="entry name" value="HIS_KIN"/>
    <property type="match status" value="1"/>
</dbReference>